<evidence type="ECO:0000313" key="1">
    <source>
        <dbReference type="EMBL" id="CRL21892.1"/>
    </source>
</evidence>
<proteinExistence type="predicted"/>
<organism evidence="1 2">
    <name type="scientific">Penicillium camemberti (strain FM 013)</name>
    <dbReference type="NCBI Taxonomy" id="1429867"/>
    <lineage>
        <taxon>Eukaryota</taxon>
        <taxon>Fungi</taxon>
        <taxon>Dikarya</taxon>
        <taxon>Ascomycota</taxon>
        <taxon>Pezizomycotina</taxon>
        <taxon>Eurotiomycetes</taxon>
        <taxon>Eurotiomycetidae</taxon>
        <taxon>Eurotiales</taxon>
        <taxon>Aspergillaceae</taxon>
        <taxon>Penicillium</taxon>
    </lineage>
</organism>
<keyword evidence="2" id="KW-1185">Reference proteome</keyword>
<sequence>MRTRPDIAFAVNRLQRRTTNPRKQDLEALFQMLRYLIGTPEYGIQIARD</sequence>
<evidence type="ECO:0000313" key="2">
    <source>
        <dbReference type="Proteomes" id="UP000053732"/>
    </source>
</evidence>
<dbReference type="STRING" id="1429867.A0A0G4P6E7"/>
<gene>
    <name evidence="1" type="ORF">PCAMFM013_S006g000432</name>
</gene>
<accession>A0A0G4P6E7</accession>
<reference evidence="1 2" key="1">
    <citation type="journal article" date="2014" name="Nat. Commun.">
        <title>Multiple recent horizontal transfers of a large genomic region in cheese making fungi.</title>
        <authorList>
            <person name="Cheeseman K."/>
            <person name="Ropars J."/>
            <person name="Renault P."/>
            <person name="Dupont J."/>
            <person name="Gouzy J."/>
            <person name="Branca A."/>
            <person name="Abraham A.L."/>
            <person name="Ceppi M."/>
            <person name="Conseiller E."/>
            <person name="Debuchy R."/>
            <person name="Malagnac F."/>
            <person name="Goarin A."/>
            <person name="Silar P."/>
            <person name="Lacoste S."/>
            <person name="Sallet E."/>
            <person name="Bensimon A."/>
            <person name="Giraud T."/>
            <person name="Brygoo Y."/>
        </authorList>
    </citation>
    <scope>NUCLEOTIDE SEQUENCE [LARGE SCALE GENOMIC DNA]</scope>
    <source>
        <strain evidence="2">FM 013</strain>
    </source>
</reference>
<name>A0A0G4P6E7_PENC3</name>
<dbReference type="Proteomes" id="UP000053732">
    <property type="component" value="Unassembled WGS sequence"/>
</dbReference>
<dbReference type="EMBL" id="HG793139">
    <property type="protein sequence ID" value="CRL21892.1"/>
    <property type="molecule type" value="Genomic_DNA"/>
</dbReference>
<protein>
    <submittedName>
        <fullName evidence="1">Str. FM013</fullName>
    </submittedName>
</protein>
<dbReference type="AlphaFoldDB" id="A0A0G4P6E7"/>